<protein>
    <submittedName>
        <fullName evidence="2">Uncharacterized protein</fullName>
    </submittedName>
</protein>
<proteinExistence type="predicted"/>
<dbReference type="AlphaFoldDB" id="H5SUZ8"/>
<feature type="transmembrane region" description="Helical" evidence="1">
    <location>
        <begin position="49"/>
        <end position="70"/>
    </location>
</feature>
<feature type="transmembrane region" description="Helical" evidence="1">
    <location>
        <begin position="140"/>
        <end position="164"/>
    </location>
</feature>
<organism evidence="2">
    <name type="scientific">Acetithermum autotrophicum</name>
    <dbReference type="NCBI Taxonomy" id="1446466"/>
    <lineage>
        <taxon>Bacteria</taxon>
        <taxon>Candidatus Bipolaricaulota</taxon>
        <taxon>Candidatus Acetithermum</taxon>
    </lineage>
</organism>
<evidence type="ECO:0000313" key="2">
    <source>
        <dbReference type="EMBL" id="BAL59427.1"/>
    </source>
</evidence>
<keyword evidence="1" id="KW-1133">Transmembrane helix</keyword>
<gene>
    <name evidence="2" type="ORF">HGMM_OP4C063</name>
</gene>
<keyword evidence="1" id="KW-0812">Transmembrane</keyword>
<dbReference type="EMBL" id="AP011803">
    <property type="protein sequence ID" value="BAL59427.1"/>
    <property type="molecule type" value="Genomic_DNA"/>
</dbReference>
<name>H5SUZ8_ACEAU</name>
<accession>H5SUZ8</accession>
<feature type="transmembrane region" description="Helical" evidence="1">
    <location>
        <begin position="76"/>
        <end position="96"/>
    </location>
</feature>
<reference evidence="2" key="2">
    <citation type="journal article" date="2012" name="PLoS ONE">
        <title>A Deeply Branching Thermophilic Bacterium with an Ancient Acetyl-CoA Pathway Dominates a Subsurface Ecosystem.</title>
        <authorList>
            <person name="Takami H."/>
            <person name="Noguchi H."/>
            <person name="Takaki Y."/>
            <person name="Uchiyama I."/>
            <person name="Toyoda A."/>
            <person name="Nishi S."/>
            <person name="Chee G.-J."/>
            <person name="Arai W."/>
            <person name="Nunoura T."/>
            <person name="Itoh T."/>
            <person name="Hattori M."/>
            <person name="Takai K."/>
        </authorList>
    </citation>
    <scope>NUCLEOTIDE SEQUENCE</scope>
</reference>
<reference evidence="2" key="1">
    <citation type="journal article" date="2005" name="Environ. Microbiol.">
        <title>Genetic and functional properties of uncultivated thermophilic crenarchaeotes from a subsurface gold mine as revealed by analysis of genome fragments.</title>
        <authorList>
            <person name="Nunoura T."/>
            <person name="Hirayama H."/>
            <person name="Takami H."/>
            <person name="Oida H."/>
            <person name="Nishi S."/>
            <person name="Shimamura S."/>
            <person name="Suzuki Y."/>
            <person name="Inagaki F."/>
            <person name="Takai K."/>
            <person name="Nealson K.H."/>
            <person name="Horikoshi K."/>
        </authorList>
    </citation>
    <scope>NUCLEOTIDE SEQUENCE</scope>
</reference>
<keyword evidence="1" id="KW-0472">Membrane</keyword>
<evidence type="ECO:0000256" key="1">
    <source>
        <dbReference type="SAM" id="Phobius"/>
    </source>
</evidence>
<sequence>METRMTSIREEKPVRAKPEAPEEIKDHELFRDFVEQTWHHIRHVETIRLWTTNTYAFIIGGVLAFASAIPDKILKIFLLIVLLFIAVLGVLMNLRIKANVEDAFARLDRILRERVGLAEQLRFGTPTGFARHLSVHWMFLAFYIGMVVLFSLLLLHELGVILWLHDLLGVPRP</sequence>